<protein>
    <submittedName>
        <fullName evidence="5">Alpha/beta fold hydrolase</fullName>
    </submittedName>
</protein>
<dbReference type="InterPro" id="IPR051601">
    <property type="entry name" value="Serine_prot/Carboxylest_S33"/>
</dbReference>
<dbReference type="PANTHER" id="PTHR43248:SF2">
    <property type="entry name" value="PROLYL AMINOPEPTIDASE"/>
    <property type="match status" value="1"/>
</dbReference>
<comment type="similarity">
    <text evidence="1">Belongs to the peptidase S33 family.</text>
</comment>
<dbReference type="Gene3D" id="3.40.50.1820">
    <property type="entry name" value="alpha/beta hydrolase"/>
    <property type="match status" value="1"/>
</dbReference>
<dbReference type="GO" id="GO:0004177">
    <property type="term" value="F:aminopeptidase activity"/>
    <property type="evidence" value="ECO:0007669"/>
    <property type="project" value="UniProtKB-EC"/>
</dbReference>
<dbReference type="PANTHER" id="PTHR43248">
    <property type="entry name" value="2-SUCCINYL-6-HYDROXY-2,4-CYCLOHEXADIENE-1-CARBOXYLATE SYNTHASE"/>
    <property type="match status" value="1"/>
</dbReference>
<keyword evidence="2 5" id="KW-0378">Hydrolase</keyword>
<feature type="domain" description="AB hydrolase-1" evidence="4">
    <location>
        <begin position="65"/>
        <end position="214"/>
    </location>
</feature>
<dbReference type="SUPFAM" id="SSF53474">
    <property type="entry name" value="alpha/beta-Hydrolases"/>
    <property type="match status" value="1"/>
</dbReference>
<dbReference type="AlphaFoldDB" id="A0A7Y4KUS3"/>
<feature type="region of interest" description="Disordered" evidence="3">
    <location>
        <begin position="1"/>
        <end position="21"/>
    </location>
</feature>
<name>A0A7Y4KUS3_9ACTN</name>
<comment type="caution">
    <text evidence="5">The sequence shown here is derived from an EMBL/GenBank/DDBJ whole genome shotgun (WGS) entry which is preliminary data.</text>
</comment>
<dbReference type="EMBL" id="JABJRC010000001">
    <property type="protein sequence ID" value="NOL39074.1"/>
    <property type="molecule type" value="Genomic_DNA"/>
</dbReference>
<evidence type="ECO:0000259" key="4">
    <source>
        <dbReference type="Pfam" id="PF00561"/>
    </source>
</evidence>
<evidence type="ECO:0000313" key="5">
    <source>
        <dbReference type="EMBL" id="NOL39074.1"/>
    </source>
</evidence>
<sequence length="439" mass="48244">MRFRRPRPRIGTGGPTTVKSYTIPGMHVREHVVPVPLDWSDPSSERIDVFARELVDPARKDEELPVLLYLAGGPGGKAPRPLAPNGWVGQALESHRILLLDQRGTGRSTPVTARRIAAFDDGHAAAAYLAHFRADSIVADAEHLRKTLFGGERWSTLGQSYGGFTTLVYLSQAPEGLAACYITGGLAPITADATEVYRRTYPRVAQKNAEFRRRYPHVADRLAAIADRLAAGDVRLPDGDLLTVRRFQLLGIDFGMKPGYERVHWLLDEAFDGDELADGFLSQVEAATSFRGNPLYAVLQEAIYASGAGAPAWAAQAERPAEFAAEARPLLLTGEMMYPWMFEEIAGLRPFHAATEALHARTEWPELYDLDRLAANDVPVAAAVYFDDMYVDSGLQLDTASRVGNLQAWVTNEFEHDGIGSDRVLTHLTELIRSVGGPR</sequence>
<dbReference type="Pfam" id="PF00561">
    <property type="entry name" value="Abhydrolase_1"/>
    <property type="match status" value="1"/>
</dbReference>
<gene>
    <name evidence="5" type="ORF">HPO96_02325</name>
</gene>
<dbReference type="InterPro" id="IPR029058">
    <property type="entry name" value="AB_hydrolase_fold"/>
</dbReference>
<keyword evidence="6" id="KW-1185">Reference proteome</keyword>
<evidence type="ECO:0000313" key="6">
    <source>
        <dbReference type="Proteomes" id="UP000534306"/>
    </source>
</evidence>
<dbReference type="GO" id="GO:0006508">
    <property type="term" value="P:proteolysis"/>
    <property type="evidence" value="ECO:0007669"/>
    <property type="project" value="InterPro"/>
</dbReference>
<reference evidence="5 6" key="1">
    <citation type="submission" date="2020-05" db="EMBL/GenBank/DDBJ databases">
        <title>Genome sequence of Kribbella sandramycini ATCC 39419.</title>
        <authorList>
            <person name="Maclea K.S."/>
            <person name="Fair J.L."/>
        </authorList>
    </citation>
    <scope>NUCLEOTIDE SEQUENCE [LARGE SCALE GENOMIC DNA]</scope>
    <source>
        <strain evidence="5 6">ATCC 39419</strain>
    </source>
</reference>
<evidence type="ECO:0000256" key="3">
    <source>
        <dbReference type="SAM" id="MobiDB-lite"/>
    </source>
</evidence>
<accession>A0A7Y4KUS3</accession>
<organism evidence="5 6">
    <name type="scientific">Kribbella sandramycini</name>
    <dbReference type="NCBI Taxonomy" id="60450"/>
    <lineage>
        <taxon>Bacteria</taxon>
        <taxon>Bacillati</taxon>
        <taxon>Actinomycetota</taxon>
        <taxon>Actinomycetes</taxon>
        <taxon>Propionibacteriales</taxon>
        <taxon>Kribbellaceae</taxon>
        <taxon>Kribbella</taxon>
    </lineage>
</organism>
<evidence type="ECO:0000256" key="2">
    <source>
        <dbReference type="ARBA" id="ARBA00022801"/>
    </source>
</evidence>
<evidence type="ECO:0000256" key="1">
    <source>
        <dbReference type="ARBA" id="ARBA00010088"/>
    </source>
</evidence>
<dbReference type="PRINTS" id="PR00793">
    <property type="entry name" value="PROAMNOPTASE"/>
</dbReference>
<proteinExistence type="inferred from homology"/>
<dbReference type="InterPro" id="IPR000073">
    <property type="entry name" value="AB_hydrolase_1"/>
</dbReference>
<dbReference type="InterPro" id="IPR002410">
    <property type="entry name" value="Peptidase_S33"/>
</dbReference>
<dbReference type="Proteomes" id="UP000534306">
    <property type="component" value="Unassembled WGS sequence"/>
</dbReference>